<dbReference type="Gene3D" id="1.10.167.10">
    <property type="entry name" value="Regulator of G-protein Signalling 4, domain 2"/>
    <property type="match status" value="1"/>
</dbReference>
<dbReference type="GO" id="GO:0035556">
    <property type="term" value="P:intracellular signal transduction"/>
    <property type="evidence" value="ECO:0007669"/>
    <property type="project" value="InterPro"/>
</dbReference>
<dbReference type="SUPFAM" id="SSF46785">
    <property type="entry name" value="Winged helix' DNA-binding domain"/>
    <property type="match status" value="2"/>
</dbReference>
<evidence type="ECO:0000313" key="5">
    <source>
        <dbReference type="EMBL" id="KAF9481996.1"/>
    </source>
</evidence>
<dbReference type="InterPro" id="IPR044926">
    <property type="entry name" value="RGS_subdomain_2"/>
</dbReference>
<dbReference type="SMART" id="SM00049">
    <property type="entry name" value="DEP"/>
    <property type="match status" value="1"/>
</dbReference>
<dbReference type="PANTHER" id="PTHR10845:SF192">
    <property type="entry name" value="DOUBLE HIT, ISOFORM B"/>
    <property type="match status" value="1"/>
</dbReference>
<dbReference type="CDD" id="cd04450">
    <property type="entry name" value="DEP_RGS7-like"/>
    <property type="match status" value="1"/>
</dbReference>
<dbReference type="SUPFAM" id="SSF48097">
    <property type="entry name" value="Regulator of G-protein signaling, RGS"/>
    <property type="match status" value="1"/>
</dbReference>
<dbReference type="Gene3D" id="1.10.10.10">
    <property type="entry name" value="Winged helix-like DNA-binding domain superfamily/Winged helix DNA-binding domain"/>
    <property type="match status" value="2"/>
</dbReference>
<dbReference type="GO" id="GO:0009968">
    <property type="term" value="P:negative regulation of signal transduction"/>
    <property type="evidence" value="ECO:0007669"/>
    <property type="project" value="UniProtKB-KW"/>
</dbReference>
<accession>A0A9P5Z9Q0</accession>
<feature type="region of interest" description="Disordered" evidence="2">
    <location>
        <begin position="623"/>
        <end position="647"/>
    </location>
</feature>
<dbReference type="Proteomes" id="UP000807469">
    <property type="component" value="Unassembled WGS sequence"/>
</dbReference>
<dbReference type="PROSITE" id="PS50132">
    <property type="entry name" value="RGS"/>
    <property type="match status" value="1"/>
</dbReference>
<keyword evidence="1" id="KW-0734">Signal transduction inhibitor</keyword>
<dbReference type="InterPro" id="IPR036390">
    <property type="entry name" value="WH_DNA-bd_sf"/>
</dbReference>
<feature type="domain" description="DEP" evidence="4">
    <location>
        <begin position="243"/>
        <end position="327"/>
    </location>
</feature>
<dbReference type="CDD" id="cd08708">
    <property type="entry name" value="RGS_FLBA"/>
    <property type="match status" value="1"/>
</dbReference>
<proteinExistence type="predicted"/>
<evidence type="ECO:0000256" key="2">
    <source>
        <dbReference type="SAM" id="MobiDB-lite"/>
    </source>
</evidence>
<dbReference type="InterPro" id="IPR058855">
    <property type="entry name" value="RGS1/SST2-like_Fungal-DR"/>
</dbReference>
<protein>
    <recommendedName>
        <fullName evidence="7">Crg1</fullName>
    </recommendedName>
</protein>
<dbReference type="InterPro" id="IPR000591">
    <property type="entry name" value="DEP_dom"/>
</dbReference>
<dbReference type="InterPro" id="IPR016137">
    <property type="entry name" value="RGS"/>
</dbReference>
<dbReference type="Pfam" id="PF00615">
    <property type="entry name" value="RGS"/>
    <property type="match status" value="1"/>
</dbReference>
<dbReference type="AlphaFoldDB" id="A0A9P5Z9Q0"/>
<organism evidence="5 6">
    <name type="scientific">Pholiota conissans</name>
    <dbReference type="NCBI Taxonomy" id="109636"/>
    <lineage>
        <taxon>Eukaryota</taxon>
        <taxon>Fungi</taxon>
        <taxon>Dikarya</taxon>
        <taxon>Basidiomycota</taxon>
        <taxon>Agaricomycotina</taxon>
        <taxon>Agaricomycetes</taxon>
        <taxon>Agaricomycetidae</taxon>
        <taxon>Agaricales</taxon>
        <taxon>Agaricineae</taxon>
        <taxon>Strophariaceae</taxon>
        <taxon>Pholiota</taxon>
    </lineage>
</organism>
<feature type="domain" description="RGS" evidence="3">
    <location>
        <begin position="410"/>
        <end position="578"/>
    </location>
</feature>
<feature type="region of interest" description="Disordered" evidence="2">
    <location>
        <begin position="338"/>
        <end position="410"/>
    </location>
</feature>
<keyword evidence="6" id="KW-1185">Reference proteome</keyword>
<evidence type="ECO:0008006" key="7">
    <source>
        <dbReference type="Google" id="ProtNLM"/>
    </source>
</evidence>
<dbReference type="OrthoDB" id="196547at2759"/>
<feature type="compositionally biased region" description="Polar residues" evidence="2">
    <location>
        <begin position="340"/>
        <end position="369"/>
    </location>
</feature>
<dbReference type="InterPro" id="IPR036305">
    <property type="entry name" value="RGS_sf"/>
</dbReference>
<dbReference type="SMART" id="SM00315">
    <property type="entry name" value="RGS"/>
    <property type="match status" value="1"/>
</dbReference>
<evidence type="ECO:0000256" key="1">
    <source>
        <dbReference type="ARBA" id="ARBA00022700"/>
    </source>
</evidence>
<evidence type="ECO:0000259" key="3">
    <source>
        <dbReference type="PROSITE" id="PS50132"/>
    </source>
</evidence>
<dbReference type="PROSITE" id="PS50186">
    <property type="entry name" value="DEP"/>
    <property type="match status" value="1"/>
</dbReference>
<reference evidence="5" key="1">
    <citation type="submission" date="2020-11" db="EMBL/GenBank/DDBJ databases">
        <authorList>
            <consortium name="DOE Joint Genome Institute"/>
            <person name="Ahrendt S."/>
            <person name="Riley R."/>
            <person name="Andreopoulos W."/>
            <person name="Labutti K."/>
            <person name="Pangilinan J."/>
            <person name="Ruiz-Duenas F.J."/>
            <person name="Barrasa J.M."/>
            <person name="Sanchez-Garcia M."/>
            <person name="Camarero S."/>
            <person name="Miyauchi S."/>
            <person name="Serrano A."/>
            <person name="Linde D."/>
            <person name="Babiker R."/>
            <person name="Drula E."/>
            <person name="Ayuso-Fernandez I."/>
            <person name="Pacheco R."/>
            <person name="Padilla G."/>
            <person name="Ferreira P."/>
            <person name="Barriuso J."/>
            <person name="Kellner H."/>
            <person name="Castanera R."/>
            <person name="Alfaro M."/>
            <person name="Ramirez L."/>
            <person name="Pisabarro A.G."/>
            <person name="Kuo A."/>
            <person name="Tritt A."/>
            <person name="Lipzen A."/>
            <person name="He G."/>
            <person name="Yan M."/>
            <person name="Ng V."/>
            <person name="Cullen D."/>
            <person name="Martin F."/>
            <person name="Rosso M.-N."/>
            <person name="Henrissat B."/>
            <person name="Hibbett D."/>
            <person name="Martinez A.T."/>
            <person name="Grigoriev I.V."/>
        </authorList>
    </citation>
    <scope>NUCLEOTIDE SEQUENCE</scope>
    <source>
        <strain evidence="5">CIRM-BRFM 674</strain>
    </source>
</reference>
<gene>
    <name evidence="5" type="ORF">BDN70DRAFT_802316</name>
</gene>
<sequence length="647" mass="72091">MPALADSDPSTSSHMMKTTKRGRPFLKDTLDLFATLIVSLQLGPHKQFFRTFPHSFSTDEAAQNLASLKFSQSNRGPDPREPSRVVTTTTTTTFSMTRDMAKAMSQHFMDARLIENATDPSSNLFKDRGTYQLTPKGLHVLERFISKNGINADHLQPVFSSQPICIKLLHLERRSSDDEIIVTQSVITALFRRFVGRAPNYPPPADKPLDVFQKYNERSKGIALSDLTERPQPLAGKPAAVHKHCFAAVTALEWLCDFTSVVGREEAAEMAAQFVRFGLVTLVSDKRKNNDSAIIFTVRGSTPGGNSPVSQQGEFRCTAKAIYKITDEGRRLAHWDENASSRSQLGESPSASTANLVTDRSSVDGSVDTNESKRDAATSRIHRRISLAEKLNANYDPHEKKSSKESNTDRLRYIVEEPGLRSLFREFLRGNFCEENLSFWLDVQDFKKKFNITSSAMAAAPTTRPGNRNTPGQAAMERHHESLINTAFVIYNTYLAPSSQCELNIDHGLRNELVKYLEEVVTNMTGKAFQGRVEPEQANAFNATQLQTMIRLYERIQTHVFRLMATDSVPKFIKTPKFLAMRNWVEDFDPTENDIHLLSNGPNGPSSPPGLSEEVGGAYMTVSQQASEREHRAQAALAAANNTPSSP</sequence>
<dbReference type="Pfam" id="PF25889">
    <property type="entry name" value="WHD_Fungal_DR"/>
    <property type="match status" value="1"/>
</dbReference>
<comment type="caution">
    <text evidence="5">The sequence shown here is derived from an EMBL/GenBank/DDBJ whole genome shotgun (WGS) entry which is preliminary data.</text>
</comment>
<dbReference type="PANTHER" id="PTHR10845">
    <property type="entry name" value="REGULATOR OF G PROTEIN SIGNALING"/>
    <property type="match status" value="1"/>
</dbReference>
<dbReference type="EMBL" id="MU155171">
    <property type="protein sequence ID" value="KAF9481996.1"/>
    <property type="molecule type" value="Genomic_DNA"/>
</dbReference>
<name>A0A9P5Z9Q0_9AGAR</name>
<dbReference type="InterPro" id="IPR036388">
    <property type="entry name" value="WH-like_DNA-bd_sf"/>
</dbReference>
<feature type="region of interest" description="Disordered" evidence="2">
    <location>
        <begin position="1"/>
        <end position="20"/>
    </location>
</feature>
<evidence type="ECO:0000259" key="4">
    <source>
        <dbReference type="PROSITE" id="PS50186"/>
    </source>
</evidence>
<feature type="compositionally biased region" description="Basic and acidic residues" evidence="2">
    <location>
        <begin position="396"/>
        <end position="410"/>
    </location>
</feature>
<evidence type="ECO:0000313" key="6">
    <source>
        <dbReference type="Proteomes" id="UP000807469"/>
    </source>
</evidence>